<evidence type="ECO:0000313" key="2">
    <source>
        <dbReference type="Proteomes" id="UP000272400"/>
    </source>
</evidence>
<dbReference type="EMBL" id="RJKE01000001">
    <property type="protein sequence ID" value="ROO87318.1"/>
    <property type="molecule type" value="Genomic_DNA"/>
</dbReference>
<organism evidence="1 2">
    <name type="scientific">Actinocorallia herbida</name>
    <dbReference type="NCBI Taxonomy" id="58109"/>
    <lineage>
        <taxon>Bacteria</taxon>
        <taxon>Bacillati</taxon>
        <taxon>Actinomycetota</taxon>
        <taxon>Actinomycetes</taxon>
        <taxon>Streptosporangiales</taxon>
        <taxon>Thermomonosporaceae</taxon>
        <taxon>Actinocorallia</taxon>
    </lineage>
</organism>
<sequence length="63" mass="6493">MAVCMCGIDLREVGTMRKLIFGRNVTVDGYIAATGDDIGWSGGGGPDSSPSEELFLVRADAGG</sequence>
<comment type="caution">
    <text evidence="1">The sequence shown here is derived from an EMBL/GenBank/DDBJ whole genome shotgun (WGS) entry which is preliminary data.</text>
</comment>
<keyword evidence="2" id="KW-1185">Reference proteome</keyword>
<evidence type="ECO:0000313" key="1">
    <source>
        <dbReference type="EMBL" id="ROO87318.1"/>
    </source>
</evidence>
<proteinExistence type="predicted"/>
<dbReference type="Proteomes" id="UP000272400">
    <property type="component" value="Unassembled WGS sequence"/>
</dbReference>
<accession>A0A3N1D2L6</accession>
<gene>
    <name evidence="1" type="ORF">EDD29_4915</name>
</gene>
<protein>
    <submittedName>
        <fullName evidence="1">Uncharacterized protein</fullName>
    </submittedName>
</protein>
<dbReference type="AlphaFoldDB" id="A0A3N1D2L6"/>
<reference evidence="1 2" key="1">
    <citation type="submission" date="2018-11" db="EMBL/GenBank/DDBJ databases">
        <title>Sequencing the genomes of 1000 actinobacteria strains.</title>
        <authorList>
            <person name="Klenk H.-P."/>
        </authorList>
    </citation>
    <scope>NUCLEOTIDE SEQUENCE [LARGE SCALE GENOMIC DNA]</scope>
    <source>
        <strain evidence="1 2">DSM 44254</strain>
    </source>
</reference>
<name>A0A3N1D2L6_9ACTN</name>